<keyword evidence="2" id="KW-0677">Repeat</keyword>
<keyword evidence="3 5" id="KW-0863">Zinc-finger</keyword>
<sequence>MASPTNGADRSRTWQFSKTKMCKFYLVGMCTKGSQCPFAHQKTELRELPDLTCTKLCKTLIQTGLCEDSRCAYAHSKDELRATSTFYKTKLCRFSQMGHCALGLKCNFAHSDEEIRPLDTTKLPEPPVEITPEPKKTSRPKEILQKENRMARPQLQQQTALQQQQRHLEQQQQQLQQQQLQQQIQMQQQQLHQQHHQLMEQQQQNKMLTLALQQQLALSTNSLLPGGLLGLSPLQNSPAVSGPSDSDSKPREAHGKRRGGRRGKACRVPAKSESDEQRDDGVPAPGAPPGIPPLGLEGTMWIPGQVRSGPRVPGPLDRDERGDLRAAPAYVTSMGAALSSMGSAVVNKTFLENELGPIGKMRPIRSAAGRLDRLAGSGGSDSEDEELDKEGLYDLSQAAGLVSHPHFAPPLAAFEQLKDSQRAGSAGATSAGSTQACPSQASTSLNAANGLWDSQLYPAAGYPDAREDIWQVKNTFLTLSPRAKPIRSVRTADGALCELGSLLDDEA</sequence>
<evidence type="ECO:0000313" key="10">
    <source>
        <dbReference type="Proteomes" id="UP001642484"/>
    </source>
</evidence>
<evidence type="ECO:0000256" key="4">
    <source>
        <dbReference type="ARBA" id="ARBA00022833"/>
    </source>
</evidence>
<feature type="region of interest" description="Disordered" evidence="7">
    <location>
        <begin position="234"/>
        <end position="301"/>
    </location>
</feature>
<feature type="compositionally biased region" description="Basic and acidic residues" evidence="7">
    <location>
        <begin position="132"/>
        <end position="141"/>
    </location>
</feature>
<feature type="region of interest" description="Disordered" evidence="7">
    <location>
        <begin position="117"/>
        <end position="141"/>
    </location>
</feature>
<feature type="domain" description="C3H1-type" evidence="8">
    <location>
        <begin position="86"/>
        <end position="113"/>
    </location>
</feature>
<dbReference type="InterPro" id="IPR036855">
    <property type="entry name" value="Znf_CCCH_sf"/>
</dbReference>
<dbReference type="PANTHER" id="PTHR12547">
    <property type="entry name" value="CCCH ZINC FINGER/TIS11-RELATED"/>
    <property type="match status" value="1"/>
</dbReference>
<feature type="compositionally biased region" description="Basic and acidic residues" evidence="7">
    <location>
        <begin position="270"/>
        <end position="281"/>
    </location>
</feature>
<evidence type="ECO:0000256" key="2">
    <source>
        <dbReference type="ARBA" id="ARBA00022737"/>
    </source>
</evidence>
<evidence type="ECO:0000313" key="9">
    <source>
        <dbReference type="EMBL" id="CAK8994037.1"/>
    </source>
</evidence>
<dbReference type="InterPro" id="IPR000571">
    <property type="entry name" value="Znf_CCCH"/>
</dbReference>
<keyword evidence="6" id="KW-0175">Coiled coil</keyword>
<keyword evidence="1 5" id="KW-0479">Metal-binding</keyword>
<dbReference type="Pfam" id="PF14608">
    <property type="entry name" value="zf-CCCH_2"/>
    <property type="match status" value="1"/>
</dbReference>
<dbReference type="Proteomes" id="UP001642484">
    <property type="component" value="Unassembled WGS sequence"/>
</dbReference>
<feature type="domain" description="C3H1-type" evidence="8">
    <location>
        <begin position="16"/>
        <end position="43"/>
    </location>
</feature>
<feature type="zinc finger region" description="C3H1-type" evidence="5">
    <location>
        <begin position="86"/>
        <end position="113"/>
    </location>
</feature>
<evidence type="ECO:0000256" key="1">
    <source>
        <dbReference type="ARBA" id="ARBA00022723"/>
    </source>
</evidence>
<dbReference type="InterPro" id="IPR045877">
    <property type="entry name" value="ZFP36-like"/>
</dbReference>
<feature type="compositionally biased region" description="Polar residues" evidence="7">
    <location>
        <begin position="235"/>
        <end position="245"/>
    </location>
</feature>
<comment type="caution">
    <text evidence="9">The sequence shown here is derived from an EMBL/GenBank/DDBJ whole genome shotgun (WGS) entry which is preliminary data.</text>
</comment>
<gene>
    <name evidence="9" type="ORF">CCMP2556_LOCUS3482</name>
</gene>
<evidence type="ECO:0000256" key="5">
    <source>
        <dbReference type="PROSITE-ProRule" id="PRU00723"/>
    </source>
</evidence>
<dbReference type="EMBL" id="CAXAMN010001370">
    <property type="protein sequence ID" value="CAK8994037.1"/>
    <property type="molecule type" value="Genomic_DNA"/>
</dbReference>
<feature type="compositionally biased region" description="Basic residues" evidence="7">
    <location>
        <begin position="254"/>
        <end position="265"/>
    </location>
</feature>
<dbReference type="Gene3D" id="4.10.1000.10">
    <property type="entry name" value="Zinc finger, CCCH-type"/>
    <property type="match status" value="1"/>
</dbReference>
<dbReference type="PANTHER" id="PTHR12547:SF18">
    <property type="entry name" value="PROTEIN TIS11"/>
    <property type="match status" value="1"/>
</dbReference>
<evidence type="ECO:0000256" key="6">
    <source>
        <dbReference type="SAM" id="Coils"/>
    </source>
</evidence>
<reference evidence="9 10" key="1">
    <citation type="submission" date="2024-02" db="EMBL/GenBank/DDBJ databases">
        <authorList>
            <person name="Chen Y."/>
            <person name="Shah S."/>
            <person name="Dougan E. K."/>
            <person name="Thang M."/>
            <person name="Chan C."/>
        </authorList>
    </citation>
    <scope>NUCLEOTIDE SEQUENCE [LARGE SCALE GENOMIC DNA]</scope>
</reference>
<protein>
    <recommendedName>
        <fullName evidence="8">C3H1-type domain-containing protein</fullName>
    </recommendedName>
</protein>
<feature type="zinc finger region" description="C3H1-type" evidence="5">
    <location>
        <begin position="16"/>
        <end position="43"/>
    </location>
</feature>
<organism evidence="9 10">
    <name type="scientific">Durusdinium trenchii</name>
    <dbReference type="NCBI Taxonomy" id="1381693"/>
    <lineage>
        <taxon>Eukaryota</taxon>
        <taxon>Sar</taxon>
        <taxon>Alveolata</taxon>
        <taxon>Dinophyceae</taxon>
        <taxon>Suessiales</taxon>
        <taxon>Symbiodiniaceae</taxon>
        <taxon>Durusdinium</taxon>
    </lineage>
</organism>
<dbReference type="Pfam" id="PF00642">
    <property type="entry name" value="zf-CCCH"/>
    <property type="match status" value="1"/>
</dbReference>
<keyword evidence="4 5" id="KW-0862">Zinc</keyword>
<evidence type="ECO:0000259" key="8">
    <source>
        <dbReference type="PROSITE" id="PS50103"/>
    </source>
</evidence>
<dbReference type="SMART" id="SM00356">
    <property type="entry name" value="ZnF_C3H1"/>
    <property type="match status" value="3"/>
</dbReference>
<proteinExistence type="predicted"/>
<name>A0ABP0HWM7_9DINO</name>
<dbReference type="Gene3D" id="3.30.1370.210">
    <property type="match status" value="1"/>
</dbReference>
<feature type="coiled-coil region" evidence="6">
    <location>
        <begin position="158"/>
        <end position="204"/>
    </location>
</feature>
<dbReference type="PROSITE" id="PS50103">
    <property type="entry name" value="ZF_C3H1"/>
    <property type="match status" value="2"/>
</dbReference>
<accession>A0ABP0HWM7</accession>
<dbReference type="SUPFAM" id="SSF90229">
    <property type="entry name" value="CCCH zinc finger"/>
    <property type="match status" value="2"/>
</dbReference>
<evidence type="ECO:0000256" key="3">
    <source>
        <dbReference type="ARBA" id="ARBA00022771"/>
    </source>
</evidence>
<evidence type="ECO:0000256" key="7">
    <source>
        <dbReference type="SAM" id="MobiDB-lite"/>
    </source>
</evidence>
<keyword evidence="10" id="KW-1185">Reference proteome</keyword>